<dbReference type="Proteomes" id="UP000681075">
    <property type="component" value="Unassembled WGS sequence"/>
</dbReference>
<evidence type="ECO:0000313" key="1">
    <source>
        <dbReference type="EMBL" id="GIL39414.1"/>
    </source>
</evidence>
<gene>
    <name evidence="1" type="ORF">TMPK1_16510</name>
</gene>
<comment type="caution">
    <text evidence="1">The sequence shown here is derived from an EMBL/GenBank/DDBJ whole genome shotgun (WGS) entry which is preliminary data.</text>
</comment>
<keyword evidence="2" id="KW-1185">Reference proteome</keyword>
<dbReference type="AlphaFoldDB" id="A0A8S8X9H1"/>
<sequence length="100" mass="10760">MQPARPIDTPSRPDFAPDFTVAIQRAQRPSALVCAAADRRMTLLCYPTFGGKKLIVSIPGDPRWDGARGEPLNDAQVASLQQAIAAAVTARGFEPIFAPR</sequence>
<protein>
    <submittedName>
        <fullName evidence="1">Uncharacterized protein</fullName>
    </submittedName>
</protein>
<dbReference type="EMBL" id="BOPV01000001">
    <property type="protein sequence ID" value="GIL39414.1"/>
    <property type="molecule type" value="Genomic_DNA"/>
</dbReference>
<proteinExistence type="predicted"/>
<evidence type="ECO:0000313" key="2">
    <source>
        <dbReference type="Proteomes" id="UP000681075"/>
    </source>
</evidence>
<organism evidence="1 2">
    <name type="scientific">Roseiterribacter gracilis</name>
    <dbReference type="NCBI Taxonomy" id="2812848"/>
    <lineage>
        <taxon>Bacteria</taxon>
        <taxon>Pseudomonadati</taxon>
        <taxon>Pseudomonadota</taxon>
        <taxon>Alphaproteobacteria</taxon>
        <taxon>Rhodospirillales</taxon>
        <taxon>Roseiterribacteraceae</taxon>
        <taxon>Roseiterribacter</taxon>
    </lineage>
</organism>
<dbReference type="RefSeq" id="WP_420242519.1">
    <property type="nucleotide sequence ID" value="NZ_BOPV01000001.1"/>
</dbReference>
<accession>A0A8S8X9H1</accession>
<reference evidence="1" key="1">
    <citation type="submission" date="2021-02" db="EMBL/GenBank/DDBJ databases">
        <title>Genome sequence of Rhodospirillales sp. strain TMPK1 isolated from soil.</title>
        <authorList>
            <person name="Nakai R."/>
            <person name="Kusada H."/>
            <person name="Tamaki H."/>
        </authorList>
    </citation>
    <scope>NUCLEOTIDE SEQUENCE</scope>
    <source>
        <strain evidence="1">TMPK1</strain>
    </source>
</reference>
<name>A0A8S8X9H1_9PROT</name>